<keyword evidence="2" id="KW-1185">Reference proteome</keyword>
<reference evidence="1 2" key="1">
    <citation type="journal article" date="2010" name="Science">
        <title>Genomic comparison of the ants Camponotus floridanus and Harpegnathos saltator.</title>
        <authorList>
            <person name="Bonasio R."/>
            <person name="Zhang G."/>
            <person name="Ye C."/>
            <person name="Mutti N.S."/>
            <person name="Fang X."/>
            <person name="Qin N."/>
            <person name="Donahue G."/>
            <person name="Yang P."/>
            <person name="Li Q."/>
            <person name="Li C."/>
            <person name="Zhang P."/>
            <person name="Huang Z."/>
            <person name="Berger S.L."/>
            <person name="Reinberg D."/>
            <person name="Wang J."/>
            <person name="Liebig J."/>
        </authorList>
    </citation>
    <scope>NUCLEOTIDE SEQUENCE [LARGE SCALE GENOMIC DNA]</scope>
    <source>
        <strain evidence="2">C129</strain>
    </source>
</reference>
<dbReference type="STRING" id="104421.E2A061"/>
<dbReference type="PROSITE" id="PS51257">
    <property type="entry name" value="PROKAR_LIPOPROTEIN"/>
    <property type="match status" value="1"/>
</dbReference>
<dbReference type="Proteomes" id="UP000000311">
    <property type="component" value="Unassembled WGS sequence"/>
</dbReference>
<name>E2A061_CAMFO</name>
<dbReference type="EMBL" id="GL435551">
    <property type="protein sequence ID" value="EFN73194.1"/>
    <property type="molecule type" value="Genomic_DNA"/>
</dbReference>
<evidence type="ECO:0000313" key="1">
    <source>
        <dbReference type="EMBL" id="EFN73194.1"/>
    </source>
</evidence>
<evidence type="ECO:0000313" key="2">
    <source>
        <dbReference type="Proteomes" id="UP000000311"/>
    </source>
</evidence>
<accession>E2A061</accession>
<proteinExistence type="predicted"/>
<dbReference type="OrthoDB" id="6475149at2759"/>
<dbReference type="AlphaFoldDB" id="E2A061"/>
<organism evidence="2">
    <name type="scientific">Camponotus floridanus</name>
    <name type="common">Florida carpenter ant</name>
    <dbReference type="NCBI Taxonomy" id="104421"/>
    <lineage>
        <taxon>Eukaryota</taxon>
        <taxon>Metazoa</taxon>
        <taxon>Ecdysozoa</taxon>
        <taxon>Arthropoda</taxon>
        <taxon>Hexapoda</taxon>
        <taxon>Insecta</taxon>
        <taxon>Pterygota</taxon>
        <taxon>Neoptera</taxon>
        <taxon>Endopterygota</taxon>
        <taxon>Hymenoptera</taxon>
        <taxon>Apocrita</taxon>
        <taxon>Aculeata</taxon>
        <taxon>Formicoidea</taxon>
        <taxon>Formicidae</taxon>
        <taxon>Formicinae</taxon>
        <taxon>Camponotus</taxon>
    </lineage>
</organism>
<sequence>MQHTVCKITTEDVIANARATVTTVLTGACKAKAMDEKFARLEKKFIKELADIKWILYNILEQQPNYLKNIQNTNLYDGISNDFLSPRQDEIDKFNNTIQNLSTSNG</sequence>
<gene>
    <name evidence="1" type="ORF">EAG_05320</name>
</gene>
<dbReference type="InParanoid" id="E2A061"/>
<protein>
    <submittedName>
        <fullName evidence="1">Uncharacterized protein</fullName>
    </submittedName>
</protein>